<keyword evidence="3" id="KW-1185">Reference proteome</keyword>
<sequence length="240" mass="26433">MATYVIVHGAWHHGDLMRPVAAHLEEEGHTVHTPTIRGNAPGDPKRTSLEDAIGSIVAYIEAESLFDIVLVGHSYGGMVITGVADRVRPGTIRRLVYWNAFVPNDGEALNDLVPDYFTAMFDQMSEADGTVMMPFPIWREALTNDMSEEESKAAYDRLVPQPYRTFTDKISLSRPPAAFEMPKSYINFTEDTGMPSNMPWHPRLSAKLGLFRLVQGSGSHGVGFSNPALAAERIATAGRD</sequence>
<dbReference type="OrthoDB" id="9814966at2"/>
<gene>
    <name evidence="2" type="ORF">FY036_17455</name>
</gene>
<dbReference type="Pfam" id="PF12697">
    <property type="entry name" value="Abhydrolase_6"/>
    <property type="match status" value="1"/>
</dbReference>
<proteinExistence type="predicted"/>
<dbReference type="InterPro" id="IPR000073">
    <property type="entry name" value="AB_hydrolase_1"/>
</dbReference>
<keyword evidence="2" id="KW-0378">Hydrolase</keyword>
<evidence type="ECO:0000313" key="3">
    <source>
        <dbReference type="Proteomes" id="UP000323258"/>
    </source>
</evidence>
<dbReference type="RefSeq" id="WP_148916042.1">
    <property type="nucleotide sequence ID" value="NZ_VSZS01000066.1"/>
</dbReference>
<organism evidence="2 3">
    <name type="scientific">Neoaquamicrobium microcysteis</name>
    <dbReference type="NCBI Taxonomy" id="2682781"/>
    <lineage>
        <taxon>Bacteria</taxon>
        <taxon>Pseudomonadati</taxon>
        <taxon>Pseudomonadota</taxon>
        <taxon>Alphaproteobacteria</taxon>
        <taxon>Hyphomicrobiales</taxon>
        <taxon>Phyllobacteriaceae</taxon>
        <taxon>Neoaquamicrobium</taxon>
    </lineage>
</organism>
<dbReference type="PANTHER" id="PTHR37017:SF11">
    <property type="entry name" value="ESTERASE_LIPASE_THIOESTERASE DOMAIN-CONTAINING PROTEIN"/>
    <property type="match status" value="1"/>
</dbReference>
<name>A0A5D4GQQ4_9HYPH</name>
<comment type="caution">
    <text evidence="2">The sequence shown here is derived from an EMBL/GenBank/DDBJ whole genome shotgun (WGS) entry which is preliminary data.</text>
</comment>
<dbReference type="AlphaFoldDB" id="A0A5D4GQQ4"/>
<dbReference type="InterPro" id="IPR029058">
    <property type="entry name" value="AB_hydrolase_fold"/>
</dbReference>
<dbReference type="Proteomes" id="UP000323258">
    <property type="component" value="Unassembled WGS sequence"/>
</dbReference>
<reference evidence="2 3" key="2">
    <citation type="submission" date="2019-09" db="EMBL/GenBank/DDBJ databases">
        <title>Mesorhizobium sp. MaA-C15 isolated from Microcystis aeruginosa.</title>
        <authorList>
            <person name="Jeong S.E."/>
            <person name="Jin H.M."/>
            <person name="Jeon C.O."/>
        </authorList>
    </citation>
    <scope>NUCLEOTIDE SEQUENCE [LARGE SCALE GENOMIC DNA]</scope>
    <source>
        <strain evidence="2 3">MaA-C15</strain>
    </source>
</reference>
<protein>
    <submittedName>
        <fullName evidence="2">Alpha/beta hydrolase</fullName>
    </submittedName>
</protein>
<evidence type="ECO:0000259" key="1">
    <source>
        <dbReference type="Pfam" id="PF12697"/>
    </source>
</evidence>
<accession>A0A5D4GQQ4</accession>
<dbReference type="PANTHER" id="PTHR37017">
    <property type="entry name" value="AB HYDROLASE-1 DOMAIN-CONTAINING PROTEIN-RELATED"/>
    <property type="match status" value="1"/>
</dbReference>
<dbReference type="Gene3D" id="3.40.50.1820">
    <property type="entry name" value="alpha/beta hydrolase"/>
    <property type="match status" value="1"/>
</dbReference>
<evidence type="ECO:0000313" key="2">
    <source>
        <dbReference type="EMBL" id="TYR30504.1"/>
    </source>
</evidence>
<dbReference type="EMBL" id="VSZS01000066">
    <property type="protein sequence ID" value="TYR30504.1"/>
    <property type="molecule type" value="Genomic_DNA"/>
</dbReference>
<feature type="domain" description="AB hydrolase-1" evidence="1">
    <location>
        <begin position="5"/>
        <end position="230"/>
    </location>
</feature>
<reference evidence="2 3" key="1">
    <citation type="submission" date="2019-08" db="EMBL/GenBank/DDBJ databases">
        <authorList>
            <person name="Seo Y.L."/>
        </authorList>
    </citation>
    <scope>NUCLEOTIDE SEQUENCE [LARGE SCALE GENOMIC DNA]</scope>
    <source>
        <strain evidence="2 3">MaA-C15</strain>
    </source>
</reference>
<dbReference type="GO" id="GO:0016787">
    <property type="term" value="F:hydrolase activity"/>
    <property type="evidence" value="ECO:0007669"/>
    <property type="project" value="UniProtKB-KW"/>
</dbReference>
<dbReference type="SUPFAM" id="SSF53474">
    <property type="entry name" value="alpha/beta-Hydrolases"/>
    <property type="match status" value="1"/>
</dbReference>
<dbReference type="InterPro" id="IPR052897">
    <property type="entry name" value="Sec-Metab_Biosynth_Hydrolase"/>
</dbReference>